<accession>A0A2H5S176</accession>
<comment type="similarity">
    <text evidence="1">Belongs to the sel-1 family.</text>
</comment>
<dbReference type="STRING" id="747089.A0A2H5S176"/>
<sequence length="460" mass="53921">MTYNFDDNDTENNDSTSIIEPIDSQNSIFSLKSNIVKYESPSFKFNITTSPSLIINNILFFNNFITKFFKELLKELYTLLLDIEFKDDTDILNIFINNFLFDYDLDPKNVLEIMTSNSQNIFYYSSLIGFFYQNGIGCEVDEIKAFEIFSNSVKNNQKALLNHFTFDQKNESISFCNDDIKELNEIITQYFYSLFLYKDIILNRRNNYKFYIKNAEKGDSASQYYIGNYHYIKKDYDKAIEWYTKSSEGENIKATYSLGVCYNFGLGIKKEEKKAFELFLKSAEGGYKYALNVVGYCYYNGYGILKDENKAFEFYLKAAKKGHGTSQYLVANWYNDGKHVLRNEEKGFYWNRKAAINGNVNAQFELAEYYIDSSINKNERKAFKWYYKLANENKVRAIYLVAKCYRDGIGIDKNLKEATTWIKKYELSKFFGKPQITLNDFLNGSDIDAFSISPFTRMCY</sequence>
<dbReference type="VEuPathDB" id="FungiDB:RhiirFUN_006584"/>
<dbReference type="InterPro" id="IPR006597">
    <property type="entry name" value="Sel1-like"/>
</dbReference>
<reference evidence="2 3" key="1">
    <citation type="journal article" date="2013" name="Proc. Natl. Acad. Sci. U.S.A.">
        <title>Genome of an arbuscular mycorrhizal fungus provides insight into the oldest plant symbiosis.</title>
        <authorList>
            <person name="Tisserant E."/>
            <person name="Malbreil M."/>
            <person name="Kuo A."/>
            <person name="Kohler A."/>
            <person name="Symeonidi A."/>
            <person name="Balestrini R."/>
            <person name="Charron P."/>
            <person name="Duensing N."/>
            <person name="Frei Dit Frey N."/>
            <person name="Gianinazzi-Pearson V."/>
            <person name="Gilbert L.B."/>
            <person name="Handa Y."/>
            <person name="Herr J.R."/>
            <person name="Hijri M."/>
            <person name="Koul R."/>
            <person name="Kawaguchi M."/>
            <person name="Krajinski F."/>
            <person name="Lammers P.J."/>
            <person name="Masclaux F.G."/>
            <person name="Murat C."/>
            <person name="Morin E."/>
            <person name="Ndikumana S."/>
            <person name="Pagni M."/>
            <person name="Petitpierre D."/>
            <person name="Requena N."/>
            <person name="Rosikiewicz P."/>
            <person name="Riley R."/>
            <person name="Saito K."/>
            <person name="San Clemente H."/>
            <person name="Shapiro H."/>
            <person name="van Tuinen D."/>
            <person name="Becard G."/>
            <person name="Bonfante P."/>
            <person name="Paszkowski U."/>
            <person name="Shachar-Hill Y.Y."/>
            <person name="Tuskan G.A."/>
            <person name="Young P.W."/>
            <person name="Sanders I.R."/>
            <person name="Henrissat B."/>
            <person name="Rensing S.A."/>
            <person name="Grigoriev I.V."/>
            <person name="Corradi N."/>
            <person name="Roux C."/>
            <person name="Martin F."/>
        </authorList>
    </citation>
    <scope>NUCLEOTIDE SEQUENCE [LARGE SCALE GENOMIC DNA]</scope>
    <source>
        <strain evidence="2 3">DAOM 197198</strain>
    </source>
</reference>
<evidence type="ECO:0000256" key="1">
    <source>
        <dbReference type="ARBA" id="ARBA00038101"/>
    </source>
</evidence>
<organism evidence="2 3">
    <name type="scientific">Rhizophagus irregularis (strain DAOM 181602 / DAOM 197198 / MUCL 43194)</name>
    <name type="common">Arbuscular mycorrhizal fungus</name>
    <name type="synonym">Glomus intraradices</name>
    <dbReference type="NCBI Taxonomy" id="747089"/>
    <lineage>
        <taxon>Eukaryota</taxon>
        <taxon>Fungi</taxon>
        <taxon>Fungi incertae sedis</taxon>
        <taxon>Mucoromycota</taxon>
        <taxon>Glomeromycotina</taxon>
        <taxon>Glomeromycetes</taxon>
        <taxon>Glomerales</taxon>
        <taxon>Glomeraceae</taxon>
        <taxon>Rhizophagus</taxon>
    </lineage>
</organism>
<proteinExistence type="inferred from homology"/>
<dbReference type="EMBL" id="AUPC02000074">
    <property type="protein sequence ID" value="POG74185.1"/>
    <property type="molecule type" value="Genomic_DNA"/>
</dbReference>
<evidence type="ECO:0000313" key="2">
    <source>
        <dbReference type="EMBL" id="POG74185.1"/>
    </source>
</evidence>
<dbReference type="Proteomes" id="UP000018888">
    <property type="component" value="Unassembled WGS sequence"/>
</dbReference>
<gene>
    <name evidence="2" type="ORF">GLOIN_2v1771610</name>
</gene>
<dbReference type="PANTHER" id="PTHR11102">
    <property type="entry name" value="SEL-1-LIKE PROTEIN"/>
    <property type="match status" value="1"/>
</dbReference>
<evidence type="ECO:0008006" key="4">
    <source>
        <dbReference type="Google" id="ProtNLM"/>
    </source>
</evidence>
<dbReference type="AlphaFoldDB" id="A0A2H5S176"/>
<dbReference type="InterPro" id="IPR050767">
    <property type="entry name" value="Sel1_AlgK"/>
</dbReference>
<dbReference type="SUPFAM" id="SSF81901">
    <property type="entry name" value="HCP-like"/>
    <property type="match status" value="2"/>
</dbReference>
<keyword evidence="3" id="KW-1185">Reference proteome</keyword>
<dbReference type="InterPro" id="IPR011990">
    <property type="entry name" value="TPR-like_helical_dom_sf"/>
</dbReference>
<protein>
    <recommendedName>
        <fullName evidence="4">HCP-like protein</fullName>
    </recommendedName>
</protein>
<dbReference type="Pfam" id="PF08238">
    <property type="entry name" value="Sel1"/>
    <property type="match status" value="7"/>
</dbReference>
<reference evidence="2 3" key="2">
    <citation type="journal article" date="2018" name="New Phytol.">
        <title>High intraspecific genome diversity in the model arbuscular mycorrhizal symbiont Rhizophagus irregularis.</title>
        <authorList>
            <person name="Chen E.C.H."/>
            <person name="Morin E."/>
            <person name="Beaudet D."/>
            <person name="Noel J."/>
            <person name="Yildirir G."/>
            <person name="Ndikumana S."/>
            <person name="Charron P."/>
            <person name="St-Onge C."/>
            <person name="Giorgi J."/>
            <person name="Kruger M."/>
            <person name="Marton T."/>
            <person name="Ropars J."/>
            <person name="Grigoriev I.V."/>
            <person name="Hainaut M."/>
            <person name="Henrissat B."/>
            <person name="Roux C."/>
            <person name="Martin F."/>
            <person name="Corradi N."/>
        </authorList>
    </citation>
    <scope>NUCLEOTIDE SEQUENCE [LARGE SCALE GENOMIC DNA]</scope>
    <source>
        <strain evidence="2 3">DAOM 197198</strain>
    </source>
</reference>
<comment type="caution">
    <text evidence="2">The sequence shown here is derived from an EMBL/GenBank/DDBJ whole genome shotgun (WGS) entry which is preliminary data.</text>
</comment>
<dbReference type="PANTHER" id="PTHR11102:SF160">
    <property type="entry name" value="ERAD-ASSOCIATED E3 UBIQUITIN-PROTEIN LIGASE COMPONENT HRD3"/>
    <property type="match status" value="1"/>
</dbReference>
<dbReference type="Gene3D" id="1.25.40.10">
    <property type="entry name" value="Tetratricopeptide repeat domain"/>
    <property type="match status" value="1"/>
</dbReference>
<name>A0A2H5S176_RHIID</name>
<dbReference type="SMART" id="SM00671">
    <property type="entry name" value="SEL1"/>
    <property type="match status" value="7"/>
</dbReference>
<dbReference type="SMR" id="A0A2H5S176"/>
<evidence type="ECO:0000313" key="3">
    <source>
        <dbReference type="Proteomes" id="UP000018888"/>
    </source>
</evidence>